<dbReference type="AlphaFoldDB" id="A0A543NFI1"/>
<dbReference type="RefSeq" id="WP_141921832.1">
    <property type="nucleotide sequence ID" value="NZ_VFQC01000001.1"/>
</dbReference>
<feature type="region of interest" description="Disordered" evidence="1">
    <location>
        <begin position="92"/>
        <end position="115"/>
    </location>
</feature>
<accession>A0A543NFI1</accession>
<dbReference type="OrthoDB" id="9806388at2"/>
<gene>
    <name evidence="2" type="ORF">FHX37_0480</name>
</gene>
<evidence type="ECO:0000256" key="1">
    <source>
        <dbReference type="SAM" id="MobiDB-lite"/>
    </source>
</evidence>
<comment type="caution">
    <text evidence="2">The sequence shown here is derived from an EMBL/GenBank/DDBJ whole genome shotgun (WGS) entry which is preliminary data.</text>
</comment>
<name>A0A543NFI1_9ACTN</name>
<dbReference type="Proteomes" id="UP000317422">
    <property type="component" value="Unassembled WGS sequence"/>
</dbReference>
<protein>
    <submittedName>
        <fullName evidence="2">Uncharacterized protein</fullName>
    </submittedName>
</protein>
<reference evidence="2 3" key="1">
    <citation type="submission" date="2019-06" db="EMBL/GenBank/DDBJ databases">
        <title>Sequencing the genomes of 1000 actinobacteria strains.</title>
        <authorList>
            <person name="Klenk H.-P."/>
        </authorList>
    </citation>
    <scope>NUCLEOTIDE SEQUENCE [LARGE SCALE GENOMIC DNA]</scope>
    <source>
        <strain evidence="2 3">DSM 45015</strain>
    </source>
</reference>
<sequence length="115" mass="12260">MTEPWSGDAQYTYKGSVAVRLSDGREIEADGDLRLGCDSDPSARVFLWYWGGDIAFGELSDARQAFKQDEIEIIMPDGTARSAVPVAVNPPEPAVEISGAGPAPWDTGIDGAEDS</sequence>
<evidence type="ECO:0000313" key="3">
    <source>
        <dbReference type="Proteomes" id="UP000317422"/>
    </source>
</evidence>
<organism evidence="2 3">
    <name type="scientific">Haloactinospora alba</name>
    <dbReference type="NCBI Taxonomy" id="405555"/>
    <lineage>
        <taxon>Bacteria</taxon>
        <taxon>Bacillati</taxon>
        <taxon>Actinomycetota</taxon>
        <taxon>Actinomycetes</taxon>
        <taxon>Streptosporangiales</taxon>
        <taxon>Nocardiopsidaceae</taxon>
        <taxon>Haloactinospora</taxon>
    </lineage>
</organism>
<proteinExistence type="predicted"/>
<keyword evidence="3" id="KW-1185">Reference proteome</keyword>
<dbReference type="EMBL" id="VFQC01000001">
    <property type="protein sequence ID" value="TQN30598.1"/>
    <property type="molecule type" value="Genomic_DNA"/>
</dbReference>
<evidence type="ECO:0000313" key="2">
    <source>
        <dbReference type="EMBL" id="TQN30598.1"/>
    </source>
</evidence>